<proteinExistence type="predicted"/>
<dbReference type="EMBL" id="CP001769">
    <property type="protein sequence ID" value="ADB38022.1"/>
    <property type="molecule type" value="Genomic_DNA"/>
</dbReference>
<feature type="transmembrane region" description="Helical" evidence="1">
    <location>
        <begin position="80"/>
        <end position="103"/>
    </location>
</feature>
<protein>
    <submittedName>
        <fullName evidence="2">Uncharacterized protein</fullName>
    </submittedName>
</protein>
<evidence type="ECO:0000313" key="2">
    <source>
        <dbReference type="EMBL" id="ADB38022.1"/>
    </source>
</evidence>
<dbReference type="KEGG" id="sli:Slin_1977"/>
<name>D2QCL7_SPILD</name>
<keyword evidence="1" id="KW-0812">Transmembrane</keyword>
<feature type="transmembrane region" description="Helical" evidence="1">
    <location>
        <begin position="161"/>
        <end position="183"/>
    </location>
</feature>
<evidence type="ECO:0000313" key="3">
    <source>
        <dbReference type="Proteomes" id="UP000002028"/>
    </source>
</evidence>
<sequence>MKKNLYYRTVYRRRNVIKEALLSLFLGLSSYPRMLLEVFIRRNQGERYFSFSGAIIVVLVLGFFPLIFSSTYRGFLSGSSLINFWGMFLTWYAYLGGFLYMAIQRRNEIKRLPSVFDFARFSLSAGLIHPQIRTLDFNGKLMSVRTIETVVEPGLFGSVGFVLWMAGQPIGFILFISSIFYSLSYVAAYHEGDNFVMDHIDKLIANEELAKAFIEGRGSDETRGFAFIGRRPADPDARRKVAELFMEDEETVEAF</sequence>
<dbReference type="STRING" id="504472.Slin_1977"/>
<evidence type="ECO:0000256" key="1">
    <source>
        <dbReference type="SAM" id="Phobius"/>
    </source>
</evidence>
<accession>D2QCL7</accession>
<dbReference type="eggNOG" id="ENOG5033WW1">
    <property type="taxonomic scope" value="Bacteria"/>
</dbReference>
<keyword evidence="3" id="KW-1185">Reference proteome</keyword>
<keyword evidence="1" id="KW-0472">Membrane</keyword>
<feature type="transmembrane region" description="Helical" evidence="1">
    <location>
        <begin position="48"/>
        <end position="68"/>
    </location>
</feature>
<organism evidence="2 3">
    <name type="scientific">Spirosoma linguale (strain ATCC 33905 / DSM 74 / LMG 10896 / Claus 1)</name>
    <dbReference type="NCBI Taxonomy" id="504472"/>
    <lineage>
        <taxon>Bacteria</taxon>
        <taxon>Pseudomonadati</taxon>
        <taxon>Bacteroidota</taxon>
        <taxon>Cytophagia</taxon>
        <taxon>Cytophagales</taxon>
        <taxon>Cytophagaceae</taxon>
        <taxon>Spirosoma</taxon>
    </lineage>
</organism>
<dbReference type="RefSeq" id="WP_012926571.1">
    <property type="nucleotide sequence ID" value="NC_013730.1"/>
</dbReference>
<dbReference type="Proteomes" id="UP000002028">
    <property type="component" value="Chromosome"/>
</dbReference>
<reference evidence="2 3" key="1">
    <citation type="journal article" date="2010" name="Stand. Genomic Sci.">
        <title>Complete genome sequence of Spirosoma linguale type strain (1).</title>
        <authorList>
            <person name="Lail K."/>
            <person name="Sikorski J."/>
            <person name="Saunders E."/>
            <person name="Lapidus A."/>
            <person name="Glavina Del Rio T."/>
            <person name="Copeland A."/>
            <person name="Tice H."/>
            <person name="Cheng J.-F."/>
            <person name="Lucas S."/>
            <person name="Nolan M."/>
            <person name="Bruce D."/>
            <person name="Goodwin L."/>
            <person name="Pitluck S."/>
            <person name="Ivanova N."/>
            <person name="Mavromatis K."/>
            <person name="Ovchinnikova G."/>
            <person name="Pati A."/>
            <person name="Chen A."/>
            <person name="Palaniappan K."/>
            <person name="Land M."/>
            <person name="Hauser L."/>
            <person name="Chang Y.-J."/>
            <person name="Jeffries C.D."/>
            <person name="Chain P."/>
            <person name="Brettin T."/>
            <person name="Detter J.C."/>
            <person name="Schuetze A."/>
            <person name="Rohde M."/>
            <person name="Tindall B.J."/>
            <person name="Goeker M."/>
            <person name="Bristow J."/>
            <person name="Eisen J.A."/>
            <person name="Markowitz V."/>
            <person name="Hugenholtz P."/>
            <person name="Kyrpides N.C."/>
            <person name="Klenk H.-P."/>
            <person name="Chen F."/>
        </authorList>
    </citation>
    <scope>NUCLEOTIDE SEQUENCE [LARGE SCALE GENOMIC DNA]</scope>
    <source>
        <strain evidence="3">ATCC 33905 / DSM 74 / LMG 10896 / Claus 1</strain>
    </source>
</reference>
<gene>
    <name evidence="2" type="ordered locus">Slin_1977</name>
</gene>
<dbReference type="AlphaFoldDB" id="D2QCL7"/>
<keyword evidence="1" id="KW-1133">Transmembrane helix</keyword>
<dbReference type="HOGENOM" id="CLU_1089504_0_0_10"/>